<dbReference type="GO" id="GO:0000981">
    <property type="term" value="F:DNA-binding transcription factor activity, RNA polymerase II-specific"/>
    <property type="evidence" value="ECO:0007669"/>
    <property type="project" value="TreeGrafter"/>
</dbReference>
<name>A0A1V9XA05_9ACAR</name>
<dbReference type="OrthoDB" id="2187714at2759"/>
<evidence type="ECO:0000256" key="4">
    <source>
        <dbReference type="ARBA" id="ARBA00023163"/>
    </source>
</evidence>
<dbReference type="GO" id="GO:0042127">
    <property type="term" value="P:regulation of cell population proliferation"/>
    <property type="evidence" value="ECO:0007669"/>
    <property type="project" value="TreeGrafter"/>
</dbReference>
<dbReference type="GO" id="GO:0051726">
    <property type="term" value="P:regulation of cell cycle"/>
    <property type="evidence" value="ECO:0007669"/>
    <property type="project" value="TreeGrafter"/>
</dbReference>
<dbReference type="InterPro" id="IPR005643">
    <property type="entry name" value="JNK"/>
</dbReference>
<accession>A0A1V9XA05</accession>
<dbReference type="Pfam" id="PF00170">
    <property type="entry name" value="bZIP_1"/>
    <property type="match status" value="1"/>
</dbReference>
<dbReference type="STRING" id="418985.A0A1V9XA05"/>
<feature type="coiled-coil region" evidence="5">
    <location>
        <begin position="183"/>
        <end position="244"/>
    </location>
</feature>
<dbReference type="FunCoup" id="A0A1V9XA05">
    <property type="interactions" value="408"/>
</dbReference>
<keyword evidence="4" id="KW-0804">Transcription</keyword>
<dbReference type="InterPro" id="IPR050946">
    <property type="entry name" value="AP-1_TF_bZIP"/>
</dbReference>
<evidence type="ECO:0000259" key="7">
    <source>
        <dbReference type="PROSITE" id="PS50217"/>
    </source>
</evidence>
<organism evidence="8 9">
    <name type="scientific">Tropilaelaps mercedesae</name>
    <dbReference type="NCBI Taxonomy" id="418985"/>
    <lineage>
        <taxon>Eukaryota</taxon>
        <taxon>Metazoa</taxon>
        <taxon>Ecdysozoa</taxon>
        <taxon>Arthropoda</taxon>
        <taxon>Chelicerata</taxon>
        <taxon>Arachnida</taxon>
        <taxon>Acari</taxon>
        <taxon>Parasitiformes</taxon>
        <taxon>Mesostigmata</taxon>
        <taxon>Gamasina</taxon>
        <taxon>Dermanyssoidea</taxon>
        <taxon>Laelapidae</taxon>
        <taxon>Tropilaelaps</taxon>
    </lineage>
</organism>
<evidence type="ECO:0000313" key="9">
    <source>
        <dbReference type="Proteomes" id="UP000192247"/>
    </source>
</evidence>
<feature type="region of interest" description="Disordered" evidence="6">
    <location>
        <begin position="1"/>
        <end position="35"/>
    </location>
</feature>
<comment type="similarity">
    <text evidence="1">Belongs to the bZIP family. Jun subfamily.</text>
</comment>
<dbReference type="PROSITE" id="PS50217">
    <property type="entry name" value="BZIP"/>
    <property type="match status" value="1"/>
</dbReference>
<keyword evidence="5" id="KW-0175">Coiled coil</keyword>
<dbReference type="Gene3D" id="1.20.5.170">
    <property type="match status" value="1"/>
</dbReference>
<dbReference type="AlphaFoldDB" id="A0A1V9XA05"/>
<sequence>MSDGQEIRSKRPMTLELDSRNNTRAKRPKPVPILSSPDLHRLALASPDVENFIKGSLQVSSSGQPTPVAAYIFPPKDPTVQQKQFVKGFEDALEECKRRGSLNPIPCEPLVSCGTTTLTTLTSANLESLNVQNGTVASSQSSNMSSVETHSSDTSDSMSMPMTSVKDEQTVPNGVDPIDMRDQEKLKLERKRLRNRIAASKCRRKKLERITQLEDQVNKLKSDNQEYEKMISMLRQEIDTLHQEAVMHRQHGCHIEVQNL</sequence>
<dbReference type="GO" id="GO:0000978">
    <property type="term" value="F:RNA polymerase II cis-regulatory region sequence-specific DNA binding"/>
    <property type="evidence" value="ECO:0007669"/>
    <property type="project" value="TreeGrafter"/>
</dbReference>
<dbReference type="Pfam" id="PF03957">
    <property type="entry name" value="Jun"/>
    <property type="match status" value="1"/>
</dbReference>
<evidence type="ECO:0000256" key="3">
    <source>
        <dbReference type="ARBA" id="ARBA00023125"/>
    </source>
</evidence>
<keyword evidence="2" id="KW-0805">Transcription regulation</keyword>
<dbReference type="InterPro" id="IPR004827">
    <property type="entry name" value="bZIP"/>
</dbReference>
<dbReference type="InterPro" id="IPR046347">
    <property type="entry name" value="bZIP_sf"/>
</dbReference>
<dbReference type="GO" id="GO:0005667">
    <property type="term" value="C:transcription regulator complex"/>
    <property type="evidence" value="ECO:0007669"/>
    <property type="project" value="TreeGrafter"/>
</dbReference>
<evidence type="ECO:0000256" key="1">
    <source>
        <dbReference type="ARBA" id="ARBA00006882"/>
    </source>
</evidence>
<keyword evidence="9" id="KW-1185">Reference proteome</keyword>
<dbReference type="PANTHER" id="PTHR11462">
    <property type="entry name" value="JUN TRANSCRIPTION FACTOR-RELATED"/>
    <property type="match status" value="1"/>
</dbReference>
<dbReference type="InParanoid" id="A0A1V9XA05"/>
<keyword evidence="3" id="KW-0238">DNA-binding</keyword>
<dbReference type="PROSITE" id="PS00036">
    <property type="entry name" value="BZIP_BASIC"/>
    <property type="match status" value="1"/>
</dbReference>
<protein>
    <submittedName>
        <fullName evidence="8">Transcription factor AP-1-like</fullName>
    </submittedName>
</protein>
<evidence type="ECO:0000313" key="8">
    <source>
        <dbReference type="EMBL" id="OQR70369.1"/>
    </source>
</evidence>
<evidence type="ECO:0000256" key="6">
    <source>
        <dbReference type="SAM" id="MobiDB-lite"/>
    </source>
</evidence>
<reference evidence="8 9" key="1">
    <citation type="journal article" date="2017" name="Gigascience">
        <title>Draft genome of the honey bee ectoparasitic mite, Tropilaelaps mercedesae, is shaped by the parasitic life history.</title>
        <authorList>
            <person name="Dong X."/>
            <person name="Armstrong S.D."/>
            <person name="Xia D."/>
            <person name="Makepeace B.L."/>
            <person name="Darby A.C."/>
            <person name="Kadowaki T."/>
        </authorList>
    </citation>
    <scope>NUCLEOTIDE SEQUENCE [LARGE SCALE GENOMIC DNA]</scope>
    <source>
        <strain evidence="8">Wuxi-XJTLU</strain>
    </source>
</reference>
<dbReference type="SUPFAM" id="SSF57959">
    <property type="entry name" value="Leucine zipper domain"/>
    <property type="match status" value="1"/>
</dbReference>
<dbReference type="Proteomes" id="UP000192247">
    <property type="component" value="Unassembled WGS sequence"/>
</dbReference>
<feature type="region of interest" description="Disordered" evidence="6">
    <location>
        <begin position="135"/>
        <end position="161"/>
    </location>
</feature>
<comment type="caution">
    <text evidence="8">The sequence shown here is derived from an EMBL/GenBank/DDBJ whole genome shotgun (WGS) entry which is preliminary data.</text>
</comment>
<gene>
    <name evidence="8" type="ORF">BIW11_01695</name>
</gene>
<dbReference type="SMART" id="SM00338">
    <property type="entry name" value="BRLZ"/>
    <property type="match status" value="1"/>
</dbReference>
<dbReference type="EMBL" id="MNPL01017753">
    <property type="protein sequence ID" value="OQR70369.1"/>
    <property type="molecule type" value="Genomic_DNA"/>
</dbReference>
<dbReference type="InterPro" id="IPR002112">
    <property type="entry name" value="Leuzip_Jun"/>
</dbReference>
<evidence type="ECO:0000256" key="5">
    <source>
        <dbReference type="SAM" id="Coils"/>
    </source>
</evidence>
<proteinExistence type="inferred from homology"/>
<feature type="compositionally biased region" description="Low complexity" evidence="6">
    <location>
        <begin position="138"/>
        <end position="161"/>
    </location>
</feature>
<evidence type="ECO:0000256" key="2">
    <source>
        <dbReference type="ARBA" id="ARBA00023015"/>
    </source>
</evidence>
<dbReference type="PANTHER" id="PTHR11462:SF35">
    <property type="entry name" value="TRANSCRIPTION FACTOR JRA"/>
    <property type="match status" value="1"/>
</dbReference>
<feature type="domain" description="BZIP" evidence="7">
    <location>
        <begin position="185"/>
        <end position="248"/>
    </location>
</feature>
<dbReference type="CDD" id="cd14696">
    <property type="entry name" value="bZIP_Jun"/>
    <property type="match status" value="1"/>
</dbReference>
<dbReference type="PRINTS" id="PR00043">
    <property type="entry name" value="LEUZIPPRJUN"/>
</dbReference>